<dbReference type="GeneID" id="106057786"/>
<sequence>MKARQYPSMKQVHMFMYFLICSTLIITLTSCSPVHSRISSRMKRQSADVRTAEYLAWIALGGKVPSRGCEIVACGVVDVYSRLKHSSADQRMAELQAQIAISKMNNNRNRARVGHGLINVEKIGKKKRDNQLSDEERLSLLRALITRAAQENTSS</sequence>
<dbReference type="RefSeq" id="XP_055900927.1">
    <property type="nucleotide sequence ID" value="XM_056044952.1"/>
</dbReference>
<evidence type="ECO:0000313" key="5">
    <source>
        <dbReference type="RefSeq" id="XP_055900928.1"/>
    </source>
</evidence>
<dbReference type="OrthoDB" id="6105122at2759"/>
<evidence type="ECO:0000313" key="3">
    <source>
        <dbReference type="RefSeq" id="XP_055900926.1"/>
    </source>
</evidence>
<protein>
    <submittedName>
        <fullName evidence="3 4">Uncharacterized protein LOC106057786 isoform X1</fullName>
    </submittedName>
</protein>
<evidence type="ECO:0000256" key="1">
    <source>
        <dbReference type="SAM" id="SignalP"/>
    </source>
</evidence>
<accession>A0A9W3BNE4</accession>
<dbReference type="Proteomes" id="UP001165740">
    <property type="component" value="Chromosome 10"/>
</dbReference>
<name>A0A9W3BNE4_BIOGL</name>
<evidence type="ECO:0000313" key="4">
    <source>
        <dbReference type="RefSeq" id="XP_055900927.1"/>
    </source>
</evidence>
<evidence type="ECO:0000313" key="2">
    <source>
        <dbReference type="Proteomes" id="UP001165740"/>
    </source>
</evidence>
<dbReference type="RefSeq" id="XP_055900928.1">
    <property type="nucleotide sequence ID" value="XM_056044953.1"/>
</dbReference>
<reference evidence="3 4" key="1">
    <citation type="submission" date="2025-04" db="UniProtKB">
        <authorList>
            <consortium name="RefSeq"/>
        </authorList>
    </citation>
    <scope>IDENTIFICATION</scope>
</reference>
<dbReference type="RefSeq" id="XP_055900926.1">
    <property type="nucleotide sequence ID" value="XM_056044951.1"/>
</dbReference>
<gene>
    <name evidence="3 4 5" type="primary">LOC106057786</name>
</gene>
<dbReference type="PROSITE" id="PS51257">
    <property type="entry name" value="PROKAR_LIPOPROTEIN"/>
    <property type="match status" value="1"/>
</dbReference>
<dbReference type="OMA" id="VGHGQID"/>
<dbReference type="AlphaFoldDB" id="A0A9W3BNE4"/>
<keyword evidence="1" id="KW-0732">Signal</keyword>
<feature type="signal peptide" evidence="1">
    <location>
        <begin position="1"/>
        <end position="31"/>
    </location>
</feature>
<proteinExistence type="predicted"/>
<organism evidence="2 4">
    <name type="scientific">Biomphalaria glabrata</name>
    <name type="common">Bloodfluke planorb</name>
    <name type="synonym">Freshwater snail</name>
    <dbReference type="NCBI Taxonomy" id="6526"/>
    <lineage>
        <taxon>Eukaryota</taxon>
        <taxon>Metazoa</taxon>
        <taxon>Spiralia</taxon>
        <taxon>Lophotrochozoa</taxon>
        <taxon>Mollusca</taxon>
        <taxon>Gastropoda</taxon>
        <taxon>Heterobranchia</taxon>
        <taxon>Euthyneura</taxon>
        <taxon>Panpulmonata</taxon>
        <taxon>Hygrophila</taxon>
        <taxon>Lymnaeoidea</taxon>
        <taxon>Planorbidae</taxon>
        <taxon>Biomphalaria</taxon>
    </lineage>
</organism>
<keyword evidence="2" id="KW-1185">Reference proteome</keyword>
<feature type="chain" id="PRO_5044703090" evidence="1">
    <location>
        <begin position="32"/>
        <end position="155"/>
    </location>
</feature>